<dbReference type="GeneID" id="9811315"/>
<dbReference type="InterPro" id="IPR023395">
    <property type="entry name" value="MCP_dom_sf"/>
</dbReference>
<evidence type="ECO:0000256" key="9">
    <source>
        <dbReference type="ARBA" id="ARBA00023128"/>
    </source>
</evidence>
<dbReference type="Proteomes" id="UP000483820">
    <property type="component" value="Chromosome V"/>
</dbReference>
<reference evidence="16 17" key="1">
    <citation type="submission" date="2019-12" db="EMBL/GenBank/DDBJ databases">
        <title>Chromosome-level assembly of the Caenorhabditis remanei genome.</title>
        <authorList>
            <person name="Teterina A.A."/>
            <person name="Willis J.H."/>
            <person name="Phillips P.C."/>
        </authorList>
    </citation>
    <scope>NUCLEOTIDE SEQUENCE [LARGE SCALE GENOMIC DNA]</scope>
    <source>
        <strain evidence="16 17">PX506</strain>
        <tissue evidence="16">Whole organism</tissue>
    </source>
</reference>
<dbReference type="KEGG" id="crq:GCK72_018345"/>
<keyword evidence="3 14" id="KW-0813">Transport</keyword>
<dbReference type="CTD" id="9811315"/>
<dbReference type="Gene3D" id="1.50.40.10">
    <property type="entry name" value="Mitochondrial carrier domain"/>
    <property type="match status" value="1"/>
</dbReference>
<organism evidence="16 17">
    <name type="scientific">Caenorhabditis remanei</name>
    <name type="common">Caenorhabditis vulgaris</name>
    <dbReference type="NCBI Taxonomy" id="31234"/>
    <lineage>
        <taxon>Eukaryota</taxon>
        <taxon>Metazoa</taxon>
        <taxon>Ecdysozoa</taxon>
        <taxon>Nematoda</taxon>
        <taxon>Chromadorea</taxon>
        <taxon>Rhabditida</taxon>
        <taxon>Rhabditina</taxon>
        <taxon>Rhabditomorpha</taxon>
        <taxon>Rhabditoidea</taxon>
        <taxon>Rhabditidae</taxon>
        <taxon>Peloderinae</taxon>
        <taxon>Caenorhabditis</taxon>
    </lineage>
</organism>
<evidence type="ECO:0000256" key="6">
    <source>
        <dbReference type="ARBA" id="ARBA00022792"/>
    </source>
</evidence>
<comment type="subcellular location">
    <subcellularLocation>
        <location evidence="1">Mitochondrion inner membrane</location>
        <topology evidence="1">Multi-pass membrane protein</topology>
    </subcellularLocation>
</comment>
<dbReference type="GO" id="GO:0005315">
    <property type="term" value="F:phosphate transmembrane transporter activity"/>
    <property type="evidence" value="ECO:0007669"/>
    <property type="project" value="InterPro"/>
</dbReference>
<evidence type="ECO:0000256" key="12">
    <source>
        <dbReference type="ARBA" id="ARBA00054508"/>
    </source>
</evidence>
<protein>
    <recommendedName>
        <fullName evidence="11">Phosphate carrier protein, mitochondrial</fullName>
    </recommendedName>
</protein>
<feature type="repeat" description="Solcar" evidence="13">
    <location>
        <begin position="139"/>
        <end position="223"/>
    </location>
</feature>
<dbReference type="InterPro" id="IPR044677">
    <property type="entry name" value="SLC25A3/Pic2/Mir1-like"/>
</dbReference>
<keyword evidence="7" id="KW-0809">Transit peptide</keyword>
<dbReference type="GO" id="GO:1990547">
    <property type="term" value="P:mitochondrial phosphate ion transmembrane transport"/>
    <property type="evidence" value="ECO:0007669"/>
    <property type="project" value="InterPro"/>
</dbReference>
<evidence type="ECO:0000256" key="3">
    <source>
        <dbReference type="ARBA" id="ARBA00022448"/>
    </source>
</evidence>
<dbReference type="SUPFAM" id="SSF103506">
    <property type="entry name" value="Mitochondrial carrier"/>
    <property type="match status" value="1"/>
</dbReference>
<dbReference type="PANTHER" id="PTHR45671">
    <property type="entry name" value="SOLUTE CARRIER FAMILY 25 (MITOCHONDRIAL CARRIER PHOSPHATE CARRIER), MEMBER 3, LIKE-RELATED-RELATED"/>
    <property type="match status" value="1"/>
</dbReference>
<keyword evidence="9" id="KW-0496">Mitochondrion</keyword>
<evidence type="ECO:0000256" key="5">
    <source>
        <dbReference type="ARBA" id="ARBA00022737"/>
    </source>
</evidence>
<keyword evidence="8 15" id="KW-1133">Transmembrane helix</keyword>
<accession>A0A6A5GAH6</accession>
<comment type="similarity">
    <text evidence="2 14">Belongs to the mitochondrial carrier (TC 2.A.29) family.</text>
</comment>
<evidence type="ECO:0000256" key="13">
    <source>
        <dbReference type="PROSITE-ProRule" id="PRU00282"/>
    </source>
</evidence>
<evidence type="ECO:0000256" key="2">
    <source>
        <dbReference type="ARBA" id="ARBA00006375"/>
    </source>
</evidence>
<evidence type="ECO:0000256" key="15">
    <source>
        <dbReference type="SAM" id="Phobius"/>
    </source>
</evidence>
<evidence type="ECO:0000256" key="4">
    <source>
        <dbReference type="ARBA" id="ARBA00022692"/>
    </source>
</evidence>
<name>A0A6A5GAH6_CAERE</name>
<dbReference type="PROSITE" id="PS50920">
    <property type="entry name" value="SOLCAR"/>
    <property type="match status" value="3"/>
</dbReference>
<feature type="repeat" description="Solcar" evidence="13">
    <location>
        <begin position="240"/>
        <end position="318"/>
    </location>
</feature>
<dbReference type="GO" id="GO:0005743">
    <property type="term" value="C:mitochondrial inner membrane"/>
    <property type="evidence" value="ECO:0007669"/>
    <property type="project" value="UniProtKB-SubCell"/>
</dbReference>
<evidence type="ECO:0000256" key="14">
    <source>
        <dbReference type="RuleBase" id="RU000488"/>
    </source>
</evidence>
<evidence type="ECO:0000256" key="11">
    <source>
        <dbReference type="ARBA" id="ARBA00024240"/>
    </source>
</evidence>
<dbReference type="InterPro" id="IPR018108">
    <property type="entry name" value="MCP_transmembrane"/>
</dbReference>
<proteinExistence type="inferred from homology"/>
<evidence type="ECO:0000313" key="17">
    <source>
        <dbReference type="Proteomes" id="UP000483820"/>
    </source>
</evidence>
<dbReference type="PANTHER" id="PTHR45671:SF1">
    <property type="entry name" value="PHOSPHATE CARRIER PROTEIN, MITOCHONDRIAL"/>
    <property type="match status" value="1"/>
</dbReference>
<evidence type="ECO:0000256" key="10">
    <source>
        <dbReference type="ARBA" id="ARBA00023136"/>
    </source>
</evidence>
<dbReference type="FunFam" id="1.50.40.10:FF:000005">
    <property type="entry name" value="Mitochondrial phosphate carrier protein 2"/>
    <property type="match status" value="1"/>
</dbReference>
<evidence type="ECO:0000256" key="7">
    <source>
        <dbReference type="ARBA" id="ARBA00022946"/>
    </source>
</evidence>
<keyword evidence="6" id="KW-0999">Mitochondrion inner membrane</keyword>
<feature type="transmembrane region" description="Helical" evidence="15">
    <location>
        <begin position="291"/>
        <end position="312"/>
    </location>
</feature>
<sequence>MGPFLDLMKNALFSPTSSSAVFPPKASPSPNSSGLVPFGSPKFYVFCGMGGSICCGFTHLIITPLDIVKCRMQVDPIKYTGVVQGFRVAVAEDGFRGLARAWAPTTIGYSAQGFGKFGYYEVFKNVYGSMLSEENAYTYRSWIYLAAASSAEFFADFFLAPFEAVKVRMQTSSTAPKTMRECMPMIYKKEGMYGFFKGLPPLWTRQIPYTTVKFVCFERIMELMYKHVVPKPRAECTKTEQLLVTFSAGYLAGILCAVASHPPDVLVSQLNQDPNATLTSAAKRLGWKGMWAGLGARIIMIGTITAMQWFIYDGWKVLMGIPRPPPAEMPESIRRKLEEEDRKRQ</sequence>
<keyword evidence="10 13" id="KW-0472">Membrane</keyword>
<keyword evidence="5" id="KW-0677">Repeat</keyword>
<gene>
    <name evidence="16" type="ORF">GCK72_018345</name>
</gene>
<dbReference type="RefSeq" id="XP_003114065.2">
    <property type="nucleotide sequence ID" value="XM_003114017.2"/>
</dbReference>
<evidence type="ECO:0000313" key="16">
    <source>
        <dbReference type="EMBL" id="KAF1751791.1"/>
    </source>
</evidence>
<dbReference type="Pfam" id="PF00153">
    <property type="entry name" value="Mito_carr"/>
    <property type="match status" value="3"/>
</dbReference>
<feature type="transmembrane region" description="Helical" evidence="15">
    <location>
        <begin position="43"/>
        <end position="62"/>
    </location>
</feature>
<dbReference type="AlphaFoldDB" id="A0A6A5GAH6"/>
<comment type="function">
    <text evidence="12">Transport of phosphate groups from the cytosol to the mitochondrial matrix.</text>
</comment>
<keyword evidence="4 13" id="KW-0812">Transmembrane</keyword>
<feature type="repeat" description="Solcar" evidence="13">
    <location>
        <begin position="42"/>
        <end position="126"/>
    </location>
</feature>
<comment type="caution">
    <text evidence="16">The sequence shown here is derived from an EMBL/GenBank/DDBJ whole genome shotgun (WGS) entry which is preliminary data.</text>
</comment>
<evidence type="ECO:0000256" key="1">
    <source>
        <dbReference type="ARBA" id="ARBA00004448"/>
    </source>
</evidence>
<evidence type="ECO:0000256" key="8">
    <source>
        <dbReference type="ARBA" id="ARBA00022989"/>
    </source>
</evidence>
<dbReference type="EMBL" id="WUAV01000005">
    <property type="protein sequence ID" value="KAF1751791.1"/>
    <property type="molecule type" value="Genomic_DNA"/>
</dbReference>